<protein>
    <submittedName>
        <fullName evidence="2">PF07600 family protein</fullName>
    </submittedName>
</protein>
<evidence type="ECO:0000313" key="2">
    <source>
        <dbReference type="EMBL" id="EQA71574.1"/>
    </source>
</evidence>
<evidence type="ECO:0000313" key="3">
    <source>
        <dbReference type="Proteomes" id="UP000015442"/>
    </source>
</evidence>
<name>T0FN23_9LEPT</name>
<evidence type="ECO:0000256" key="1">
    <source>
        <dbReference type="SAM" id="MobiDB-lite"/>
    </source>
</evidence>
<dbReference type="Proteomes" id="UP000015442">
    <property type="component" value="Unassembled WGS sequence"/>
</dbReference>
<dbReference type="RefSeq" id="WP_020980843.1">
    <property type="nucleotide sequence ID" value="NZ_AKWY02000021.1"/>
</dbReference>
<dbReference type="Pfam" id="PF07600">
    <property type="entry name" value="DUF1564"/>
    <property type="match status" value="1"/>
</dbReference>
<feature type="compositionally biased region" description="Polar residues" evidence="1">
    <location>
        <begin position="7"/>
        <end position="19"/>
    </location>
</feature>
<accession>T0FN23</accession>
<dbReference type="InterPro" id="IPR011458">
    <property type="entry name" value="DUF1564"/>
</dbReference>
<dbReference type="GeneID" id="23202097"/>
<dbReference type="EMBL" id="AKWY02000021">
    <property type="protein sequence ID" value="EQA71574.1"/>
    <property type="molecule type" value="Genomic_DNA"/>
</dbReference>
<feature type="compositionally biased region" description="Basic and acidic residues" evidence="1">
    <location>
        <begin position="25"/>
        <end position="39"/>
    </location>
</feature>
<dbReference type="AlphaFoldDB" id="T0FN23"/>
<proteinExistence type="predicted"/>
<comment type="caution">
    <text evidence="2">The sequence shown here is derived from an EMBL/GenBank/DDBJ whole genome shotgun (WGS) entry which is preliminary data.</text>
</comment>
<reference evidence="2 3" key="1">
    <citation type="submission" date="2013-05" db="EMBL/GenBank/DDBJ databases">
        <authorList>
            <person name="Harkins D.M."/>
            <person name="Durkin A.S."/>
            <person name="Brinkac L.M."/>
            <person name="Haft D.H."/>
            <person name="Selengut J.D."/>
            <person name="Sanka R."/>
            <person name="DePew J."/>
            <person name="Purushe J."/>
            <person name="Hartskeerl R.A."/>
            <person name="Ahmed A."/>
            <person name="van der Linden H."/>
            <person name="Goris M.G.A."/>
            <person name="Vinetz J.M."/>
            <person name="Sutton G.G."/>
            <person name="Nierman W.C."/>
            <person name="Fouts D.E."/>
        </authorList>
    </citation>
    <scope>NUCLEOTIDE SEQUENCE [LARGE SCALE GENOMIC DNA]</scope>
    <source>
        <strain evidence="2 3">CZ214</strain>
    </source>
</reference>
<gene>
    <name evidence="2" type="ORF">LEP1GSC059_2638</name>
</gene>
<feature type="region of interest" description="Disordered" evidence="1">
    <location>
        <begin position="1"/>
        <end position="42"/>
    </location>
</feature>
<sequence length="195" mass="22939">MIKKDQSSSQHIRNLSNEQKNPKLIADKKSNSKNKRDSPSDLWIPKTKIPHLTKRISQFKSLKYTLNFLLKKNRNRLHSLFAHSQKEKTLYQETELELVRFSFRPNSADWAELRLAARYYGVSICNFFVMLLTFDENENKGSAKSFWMDSKNRKSQNSEILLIQLITSKRNTIFFSIITGLNTFHGFQRKSSFLK</sequence>
<organism evidence="2 3">
    <name type="scientific">Leptospira noguchii serovar Panama str. CZ214</name>
    <dbReference type="NCBI Taxonomy" id="1001595"/>
    <lineage>
        <taxon>Bacteria</taxon>
        <taxon>Pseudomonadati</taxon>
        <taxon>Spirochaetota</taxon>
        <taxon>Spirochaetia</taxon>
        <taxon>Leptospirales</taxon>
        <taxon>Leptospiraceae</taxon>
        <taxon>Leptospira</taxon>
    </lineage>
</organism>